<name>A0A411YDT3_9ACTN</name>
<dbReference type="RefSeq" id="WP_131154372.1">
    <property type="nucleotide sequence ID" value="NZ_CP036402.1"/>
</dbReference>
<proteinExistence type="predicted"/>
<dbReference type="EMBL" id="CP036402">
    <property type="protein sequence ID" value="QBI19375.1"/>
    <property type="molecule type" value="Genomic_DNA"/>
</dbReference>
<dbReference type="KEGG" id="erz:ER308_07320"/>
<dbReference type="AlphaFoldDB" id="A0A411YDT3"/>
<gene>
    <name evidence="2" type="ORF">ER308_07320</name>
</gene>
<dbReference type="Proteomes" id="UP000291469">
    <property type="component" value="Chromosome"/>
</dbReference>
<reference evidence="2 3" key="1">
    <citation type="submission" date="2019-01" db="EMBL/GenBank/DDBJ databases">
        <title>Egibacter rhizosphaerae EGI 80759T.</title>
        <authorList>
            <person name="Chen D.-D."/>
            <person name="Tian Y."/>
            <person name="Jiao J.-Y."/>
            <person name="Zhang X.-T."/>
            <person name="Zhang Y.-G."/>
            <person name="Zhang Y."/>
            <person name="Xiao M."/>
            <person name="Shu W.-S."/>
            <person name="Li W.-J."/>
        </authorList>
    </citation>
    <scope>NUCLEOTIDE SEQUENCE [LARGE SCALE GENOMIC DNA]</scope>
    <source>
        <strain evidence="2 3">EGI 80759</strain>
    </source>
</reference>
<organism evidence="2 3">
    <name type="scientific">Egibacter rhizosphaerae</name>
    <dbReference type="NCBI Taxonomy" id="1670831"/>
    <lineage>
        <taxon>Bacteria</taxon>
        <taxon>Bacillati</taxon>
        <taxon>Actinomycetota</taxon>
        <taxon>Nitriliruptoria</taxon>
        <taxon>Egibacterales</taxon>
        <taxon>Egibacteraceae</taxon>
        <taxon>Egibacter</taxon>
    </lineage>
</organism>
<accession>A0A411YDT3</accession>
<sequence length="60" mass="7031">MPRRQRLFDMNPQTMPGPGDPETWPPGARDEYDPIEHEDLYTDPDDPDEAPTWLGYAKDW</sequence>
<feature type="region of interest" description="Disordered" evidence="1">
    <location>
        <begin position="1"/>
        <end position="51"/>
    </location>
</feature>
<evidence type="ECO:0000313" key="3">
    <source>
        <dbReference type="Proteomes" id="UP000291469"/>
    </source>
</evidence>
<feature type="compositionally biased region" description="Basic and acidic residues" evidence="1">
    <location>
        <begin position="28"/>
        <end position="40"/>
    </location>
</feature>
<protein>
    <submittedName>
        <fullName evidence="2">Uncharacterized protein</fullName>
    </submittedName>
</protein>
<keyword evidence="3" id="KW-1185">Reference proteome</keyword>
<evidence type="ECO:0000313" key="2">
    <source>
        <dbReference type="EMBL" id="QBI19375.1"/>
    </source>
</evidence>
<evidence type="ECO:0000256" key="1">
    <source>
        <dbReference type="SAM" id="MobiDB-lite"/>
    </source>
</evidence>